<feature type="non-terminal residue" evidence="1">
    <location>
        <position position="76"/>
    </location>
</feature>
<accession>A0ACC5YSG2</accession>
<sequence length="76" mass="8575">MKLSRTAALVKKLNLHTHTHTRRWSSSTFFSFFCNSCSETLAEASQGRPSPKLPDPNYNKGLLGNQFFSLNSSILR</sequence>
<organism evidence="1 2">
    <name type="scientific">Pangasius djambal</name>
    <dbReference type="NCBI Taxonomy" id="1691987"/>
    <lineage>
        <taxon>Eukaryota</taxon>
        <taxon>Metazoa</taxon>
        <taxon>Chordata</taxon>
        <taxon>Craniata</taxon>
        <taxon>Vertebrata</taxon>
        <taxon>Euteleostomi</taxon>
        <taxon>Actinopterygii</taxon>
        <taxon>Neopterygii</taxon>
        <taxon>Teleostei</taxon>
        <taxon>Ostariophysi</taxon>
        <taxon>Siluriformes</taxon>
        <taxon>Pangasiidae</taxon>
        <taxon>Pangasius</taxon>
    </lineage>
</organism>
<evidence type="ECO:0000313" key="1">
    <source>
        <dbReference type="EMBL" id="MCJ8738664.1"/>
    </source>
</evidence>
<comment type="caution">
    <text evidence="1">The sequence shown here is derived from an EMBL/GenBank/DDBJ whole genome shotgun (WGS) entry which is preliminary data.</text>
</comment>
<evidence type="ECO:0000313" key="2">
    <source>
        <dbReference type="Proteomes" id="UP000830395"/>
    </source>
</evidence>
<dbReference type="EMBL" id="CM040986">
    <property type="protein sequence ID" value="MCJ8738664.1"/>
    <property type="molecule type" value="Genomic_DNA"/>
</dbReference>
<name>A0ACC5YSG2_9TELE</name>
<proteinExistence type="predicted"/>
<gene>
    <name evidence="1" type="ORF">PDJAM_G00038360</name>
</gene>
<keyword evidence="2" id="KW-1185">Reference proteome</keyword>
<reference evidence="1" key="1">
    <citation type="submission" date="2020-02" db="EMBL/GenBank/DDBJ databases">
        <title>Genome sequencing of the panga catfish, Pangasius djambal.</title>
        <authorList>
            <person name="Wen M."/>
            <person name="Zahm M."/>
            <person name="Roques C."/>
            <person name="Cabau C."/>
            <person name="Klopp C."/>
            <person name="Donnadieu C."/>
            <person name="Jouanno E."/>
            <person name="Avarre J.-C."/>
            <person name="Campet M."/>
            <person name="Ha T."/>
            <person name="Dugue R."/>
            <person name="Lampietro C."/>
            <person name="Louis A."/>
            <person name="Herpin A."/>
            <person name="Echchiki A."/>
            <person name="Berthelot C."/>
            <person name="Parey E."/>
            <person name="Roest-Crollius H."/>
            <person name="Braasch I."/>
            <person name="Postlethwait J.H."/>
            <person name="Bobe J."/>
            <person name="Montfort J."/>
            <person name="Bouchez O."/>
            <person name="Begum T."/>
            <person name="Schartl M."/>
            <person name="Gustiano R."/>
            <person name="Guiguen Y."/>
        </authorList>
    </citation>
    <scope>NUCLEOTIDE SEQUENCE</scope>
    <source>
        <strain evidence="1">Pdj_M5554</strain>
    </source>
</reference>
<dbReference type="Proteomes" id="UP000830395">
    <property type="component" value="Chromosome 12"/>
</dbReference>
<protein>
    <submittedName>
        <fullName evidence="1">Uncharacterized protein</fullName>
    </submittedName>
</protein>